<dbReference type="Pfam" id="PF12344">
    <property type="entry name" value="UvrB"/>
    <property type="match status" value="1"/>
</dbReference>
<dbReference type="SMART" id="SM00490">
    <property type="entry name" value="HELICc"/>
    <property type="match status" value="1"/>
</dbReference>
<dbReference type="SUPFAM" id="SSF46600">
    <property type="entry name" value="C-terminal UvrC-binding domain of UvrB"/>
    <property type="match status" value="1"/>
</dbReference>
<keyword evidence="4 13" id="KW-0547">Nucleotide-binding</keyword>
<organism evidence="19 20">
    <name type="scientific">Rubritalea profundi</name>
    <dbReference type="NCBI Taxonomy" id="1658618"/>
    <lineage>
        <taxon>Bacteria</taxon>
        <taxon>Pseudomonadati</taxon>
        <taxon>Verrucomicrobiota</taxon>
        <taxon>Verrucomicrobiia</taxon>
        <taxon>Verrucomicrobiales</taxon>
        <taxon>Rubritaleaceae</taxon>
        <taxon>Rubritalea</taxon>
    </lineage>
</organism>
<dbReference type="Pfam" id="PF02151">
    <property type="entry name" value="UVR"/>
    <property type="match status" value="1"/>
</dbReference>
<evidence type="ECO:0000256" key="13">
    <source>
        <dbReference type="HAMAP-Rule" id="MF_00204"/>
    </source>
</evidence>
<dbReference type="Pfam" id="PF04851">
    <property type="entry name" value="ResIII"/>
    <property type="match status" value="1"/>
</dbReference>
<comment type="subunit">
    <text evidence="11 13 14">Forms a heterotetramer with UvrA during the search for lesions. Interacts with UvrC in an incision complex.</text>
</comment>
<dbReference type="GO" id="GO:0009380">
    <property type="term" value="C:excinuclease repair complex"/>
    <property type="evidence" value="ECO:0007669"/>
    <property type="project" value="InterPro"/>
</dbReference>
<dbReference type="InterPro" id="IPR014001">
    <property type="entry name" value="Helicase_ATP-bd"/>
</dbReference>
<dbReference type="Pfam" id="PF17757">
    <property type="entry name" value="UvrB_inter"/>
    <property type="match status" value="1"/>
</dbReference>
<dbReference type="InterPro" id="IPR027417">
    <property type="entry name" value="P-loop_NTPase"/>
</dbReference>
<protein>
    <recommendedName>
        <fullName evidence="12 13">UvrABC system protein B</fullName>
        <shortName evidence="13">Protein UvrB</shortName>
    </recommendedName>
    <alternativeName>
        <fullName evidence="13">Excinuclease ABC subunit B</fullName>
    </alternativeName>
</protein>
<evidence type="ECO:0000256" key="7">
    <source>
        <dbReference type="ARBA" id="ARBA00022840"/>
    </source>
</evidence>
<keyword evidence="15" id="KW-0175">Coiled coil</keyword>
<dbReference type="GO" id="GO:0005737">
    <property type="term" value="C:cytoplasm"/>
    <property type="evidence" value="ECO:0007669"/>
    <property type="project" value="UniProtKB-SubCell"/>
</dbReference>
<dbReference type="CDD" id="cd17916">
    <property type="entry name" value="DEXHc_UvrB"/>
    <property type="match status" value="1"/>
</dbReference>
<comment type="caution">
    <text evidence="19">The sequence shown here is derived from an EMBL/GenBank/DDBJ whole genome shotgun (WGS) entry which is preliminary data.</text>
</comment>
<dbReference type="Gene3D" id="3.40.50.300">
    <property type="entry name" value="P-loop containing nucleotide triphosphate hydrolases"/>
    <property type="match status" value="3"/>
</dbReference>
<dbReference type="GO" id="GO:0016887">
    <property type="term" value="F:ATP hydrolysis activity"/>
    <property type="evidence" value="ECO:0007669"/>
    <property type="project" value="InterPro"/>
</dbReference>
<evidence type="ECO:0000256" key="5">
    <source>
        <dbReference type="ARBA" id="ARBA00022763"/>
    </source>
</evidence>
<evidence type="ECO:0000313" key="20">
    <source>
        <dbReference type="Proteomes" id="UP000239907"/>
    </source>
</evidence>
<evidence type="ECO:0000256" key="9">
    <source>
        <dbReference type="ARBA" id="ARBA00023204"/>
    </source>
</evidence>
<dbReference type="InterPro" id="IPR001650">
    <property type="entry name" value="Helicase_C-like"/>
</dbReference>
<dbReference type="SMART" id="SM00487">
    <property type="entry name" value="DEXDc"/>
    <property type="match status" value="1"/>
</dbReference>
<dbReference type="RefSeq" id="WP_105044622.1">
    <property type="nucleotide sequence ID" value="NZ_MQWA01000001.1"/>
</dbReference>
<dbReference type="InterPro" id="IPR036876">
    <property type="entry name" value="UVR_dom_sf"/>
</dbReference>
<keyword evidence="5 13" id="KW-0227">DNA damage</keyword>
<dbReference type="InterPro" id="IPR041471">
    <property type="entry name" value="UvrB_inter"/>
</dbReference>
<evidence type="ECO:0000256" key="14">
    <source>
        <dbReference type="RuleBase" id="RU003587"/>
    </source>
</evidence>
<evidence type="ECO:0000256" key="12">
    <source>
        <dbReference type="ARBA" id="ARBA00029504"/>
    </source>
</evidence>
<evidence type="ECO:0000256" key="10">
    <source>
        <dbReference type="ARBA" id="ARBA00023236"/>
    </source>
</evidence>
<accession>A0A2S7U6M3</accession>
<evidence type="ECO:0000259" key="18">
    <source>
        <dbReference type="PROSITE" id="PS51194"/>
    </source>
</evidence>
<reference evidence="19 20" key="1">
    <citation type="submission" date="2016-12" db="EMBL/GenBank/DDBJ databases">
        <title>Study of bacterial adaptation to deep sea.</title>
        <authorList>
            <person name="Song J."/>
            <person name="Yoshizawa S."/>
            <person name="Kogure K."/>
        </authorList>
    </citation>
    <scope>NUCLEOTIDE SEQUENCE [LARGE SCALE GENOMIC DNA]</scope>
    <source>
        <strain evidence="19 20">SAORIC-165</strain>
    </source>
</reference>
<comment type="similarity">
    <text evidence="2 13 14">Belongs to the UvrB family.</text>
</comment>
<proteinExistence type="inferred from homology"/>
<dbReference type="HAMAP" id="MF_00204">
    <property type="entry name" value="UvrB"/>
    <property type="match status" value="1"/>
</dbReference>
<dbReference type="SUPFAM" id="SSF52540">
    <property type="entry name" value="P-loop containing nucleoside triphosphate hydrolases"/>
    <property type="match status" value="2"/>
</dbReference>
<dbReference type="NCBIfam" id="NF003673">
    <property type="entry name" value="PRK05298.1"/>
    <property type="match status" value="1"/>
</dbReference>
<dbReference type="Pfam" id="PF00271">
    <property type="entry name" value="Helicase_C"/>
    <property type="match status" value="1"/>
</dbReference>
<keyword evidence="3 13" id="KW-0963">Cytoplasm</keyword>
<dbReference type="GO" id="GO:0009432">
    <property type="term" value="P:SOS response"/>
    <property type="evidence" value="ECO:0007669"/>
    <property type="project" value="UniProtKB-UniRule"/>
</dbReference>
<evidence type="ECO:0000256" key="2">
    <source>
        <dbReference type="ARBA" id="ARBA00008533"/>
    </source>
</evidence>
<dbReference type="AlphaFoldDB" id="A0A2S7U6M3"/>
<evidence type="ECO:0000256" key="3">
    <source>
        <dbReference type="ARBA" id="ARBA00022490"/>
    </source>
</evidence>
<evidence type="ECO:0000256" key="1">
    <source>
        <dbReference type="ARBA" id="ARBA00004496"/>
    </source>
</evidence>
<keyword evidence="7 13" id="KW-0067">ATP-binding</keyword>
<feature type="domain" description="Helicase C-terminal" evidence="18">
    <location>
        <begin position="474"/>
        <end position="641"/>
    </location>
</feature>
<feature type="domain" description="UVR" evidence="16">
    <location>
        <begin position="668"/>
        <end position="703"/>
    </location>
</feature>
<dbReference type="InterPro" id="IPR001943">
    <property type="entry name" value="UVR_dom"/>
</dbReference>
<evidence type="ECO:0000256" key="11">
    <source>
        <dbReference type="ARBA" id="ARBA00026033"/>
    </source>
</evidence>
<dbReference type="InterPro" id="IPR006935">
    <property type="entry name" value="Helicase/UvrB_N"/>
</dbReference>
<name>A0A2S7U6M3_9BACT</name>
<dbReference type="GO" id="GO:0003677">
    <property type="term" value="F:DNA binding"/>
    <property type="evidence" value="ECO:0007669"/>
    <property type="project" value="UniProtKB-UniRule"/>
</dbReference>
<evidence type="ECO:0000256" key="15">
    <source>
        <dbReference type="SAM" id="Coils"/>
    </source>
</evidence>
<feature type="coiled-coil region" evidence="15">
    <location>
        <begin position="671"/>
        <end position="710"/>
    </location>
</feature>
<comment type="function">
    <text evidence="13">The UvrABC repair system catalyzes the recognition and processing of DNA lesions. A damage recognition complex composed of 2 UvrA and 2 UvrB subunits scans DNA for abnormalities. Upon binding of the UvrA(2)B(2) complex to a putative damaged site, the DNA wraps around one UvrB monomer. DNA wrap is dependent on ATP binding by UvrB and probably causes local melting of the DNA helix, facilitating insertion of UvrB beta-hairpin between the DNA strands. Then UvrB probes one DNA strand for the presence of a lesion. If a lesion is found the UvrA subunits dissociate and the UvrB-DNA preincision complex is formed. This complex is subsequently bound by UvrC and the second UvrB is released. If no lesion is found, the DNA wraps around the other UvrB subunit that will check the other stand for damage.</text>
</comment>
<dbReference type="PANTHER" id="PTHR24029">
    <property type="entry name" value="UVRABC SYSTEM PROTEIN B"/>
    <property type="match status" value="1"/>
</dbReference>
<dbReference type="InterPro" id="IPR024759">
    <property type="entry name" value="UvrB_YAD/RRR_dom"/>
</dbReference>
<gene>
    <name evidence="13" type="primary">uvrB</name>
    <name evidence="19" type="ORF">BSZ32_17525</name>
</gene>
<comment type="subcellular location">
    <subcellularLocation>
        <location evidence="1 13 14">Cytoplasm</location>
    </subcellularLocation>
</comment>
<dbReference type="GO" id="GO:0009381">
    <property type="term" value="F:excinuclease ABC activity"/>
    <property type="evidence" value="ECO:0007669"/>
    <property type="project" value="UniProtKB-UniRule"/>
</dbReference>
<dbReference type="GO" id="GO:0005524">
    <property type="term" value="F:ATP binding"/>
    <property type="evidence" value="ECO:0007669"/>
    <property type="project" value="UniProtKB-UniRule"/>
</dbReference>
<dbReference type="PROSITE" id="PS51194">
    <property type="entry name" value="HELICASE_CTER"/>
    <property type="match status" value="1"/>
</dbReference>
<feature type="short sequence motif" description="Beta-hairpin" evidence="13">
    <location>
        <begin position="89"/>
        <end position="112"/>
    </location>
</feature>
<dbReference type="PROSITE" id="PS50151">
    <property type="entry name" value="UVR"/>
    <property type="match status" value="1"/>
</dbReference>
<evidence type="ECO:0000259" key="16">
    <source>
        <dbReference type="PROSITE" id="PS50151"/>
    </source>
</evidence>
<keyword evidence="9 13" id="KW-0234">DNA repair</keyword>
<evidence type="ECO:0000256" key="8">
    <source>
        <dbReference type="ARBA" id="ARBA00022881"/>
    </source>
</evidence>
<dbReference type="Gene3D" id="4.10.860.10">
    <property type="entry name" value="UVR domain"/>
    <property type="match status" value="1"/>
</dbReference>
<evidence type="ECO:0000259" key="17">
    <source>
        <dbReference type="PROSITE" id="PS51192"/>
    </source>
</evidence>
<evidence type="ECO:0000256" key="4">
    <source>
        <dbReference type="ARBA" id="ARBA00022741"/>
    </source>
</evidence>
<keyword evidence="6 13" id="KW-0228">DNA excision</keyword>
<dbReference type="PROSITE" id="PS51192">
    <property type="entry name" value="HELICASE_ATP_BIND_1"/>
    <property type="match status" value="1"/>
</dbReference>
<dbReference type="PANTHER" id="PTHR24029:SF0">
    <property type="entry name" value="UVRABC SYSTEM PROTEIN B"/>
    <property type="match status" value="1"/>
</dbReference>
<evidence type="ECO:0000313" key="19">
    <source>
        <dbReference type="EMBL" id="PQJ30101.1"/>
    </source>
</evidence>
<dbReference type="InterPro" id="IPR004807">
    <property type="entry name" value="UvrB"/>
</dbReference>
<feature type="binding site" evidence="13">
    <location>
        <begin position="36"/>
        <end position="43"/>
    </location>
    <ligand>
        <name>ATP</name>
        <dbReference type="ChEBI" id="CHEBI:30616"/>
    </ligand>
</feature>
<sequence length="723" mass="82452">MFELVSEYTPEGDQQQAIDKMVKSLQVGNGHQSVLGVTGSGKTFTMANVIKQVNKPTLIMSHNKTLAAQLYSEFRAFFPNNAVEYFVSYFDYYQPEAYIPASDTYIEKDSAINEEIERMRLSTMGSLITRDDVIVIASVSCIYGLGSPDDYKDMMLPVNVGQQIGRDEFLAMLVEVLFERNDIAFQRGHFRVRGDVVEVRPAYLEDTAIRVEFFGDEIDRISEISATSGTKRGEMKDYLFFPAKQFVSSGPKMKEAIKSIRKEMKETVADFEKDGKLIEAQRVRMRTEYDIEMMREMGFCQGIENYSRHVTGRAPGARPYTLLDFFPEDYLLLVDESHATIPQVGGMFEGDKSRKTMLVNHGFRLPSALDNRPLRFAEFMEMTNQRVYVSATPGPFEMINSRPENKRYIPWVKGEMSANQAIKMLRKQISPSPSLESVEDFDVCTRGATLMAEQIIRPTGLLDPVLTLLPLDGQIDKTIELCRERVKKHERVLITTLTKKTAEDLADYLEKVGLKARYLHSDIDTVERVEILRALRAAEFDILIGINLLREGLDLPEVSLVCILDADKEGFLRNETSLVQTAGRAARHLNGECVLFCDKVTESIKQLLSITEYRREIQIAYNEKHGVVPRSVVRPVQQSLQTYGDDDEAASSVPMLRVAEDEVTYNALEIISQLQEEMREAAGRLEFERAAHLRDQIEELQQREKIRQAKTNDKRKVDYRDLE</sequence>
<keyword evidence="10 13" id="KW-0742">SOS response</keyword>
<feature type="domain" description="Helicase ATP-binding" evidence="17">
    <location>
        <begin position="23"/>
        <end position="156"/>
    </location>
</feature>
<dbReference type="OrthoDB" id="9806651at2"/>
<evidence type="ECO:0000256" key="6">
    <source>
        <dbReference type="ARBA" id="ARBA00022769"/>
    </source>
</evidence>
<dbReference type="Proteomes" id="UP000239907">
    <property type="component" value="Unassembled WGS sequence"/>
</dbReference>
<keyword evidence="8 13" id="KW-0267">Excision nuclease</keyword>
<dbReference type="GO" id="GO:0006289">
    <property type="term" value="P:nucleotide-excision repair"/>
    <property type="evidence" value="ECO:0007669"/>
    <property type="project" value="UniProtKB-UniRule"/>
</dbReference>
<keyword evidence="20" id="KW-1185">Reference proteome</keyword>
<dbReference type="EMBL" id="MQWA01000001">
    <property type="protein sequence ID" value="PQJ30101.1"/>
    <property type="molecule type" value="Genomic_DNA"/>
</dbReference>
<comment type="domain">
    <text evidence="13">The beta-hairpin motif is involved in DNA binding.</text>
</comment>